<dbReference type="InterPro" id="IPR002890">
    <property type="entry name" value="MG2"/>
</dbReference>
<dbReference type="SUPFAM" id="SSF48239">
    <property type="entry name" value="Terpenoid cyclases/Protein prenyltransferases"/>
    <property type="match status" value="1"/>
</dbReference>
<reference evidence="4" key="1">
    <citation type="submission" date="2016-10" db="EMBL/GenBank/DDBJ databases">
        <authorList>
            <person name="Varghese N."/>
            <person name="Submissions S."/>
        </authorList>
    </citation>
    <scope>NUCLEOTIDE SEQUENCE [LARGE SCALE GENOMIC DNA]</scope>
    <source>
        <strain evidence="4">DSM 23313</strain>
    </source>
</reference>
<dbReference type="SMART" id="SM01360">
    <property type="entry name" value="A2M"/>
    <property type="match status" value="1"/>
</dbReference>
<dbReference type="InterPro" id="IPR008930">
    <property type="entry name" value="Terpenoid_cyclase/PrenylTrfase"/>
</dbReference>
<dbReference type="PANTHER" id="PTHR40094:SF1">
    <property type="entry name" value="UBIQUITIN DOMAIN-CONTAINING PROTEIN"/>
    <property type="match status" value="1"/>
</dbReference>
<evidence type="ECO:0000313" key="4">
    <source>
        <dbReference type="Proteomes" id="UP000243588"/>
    </source>
</evidence>
<evidence type="ECO:0000256" key="1">
    <source>
        <dbReference type="ARBA" id="ARBA00010556"/>
    </source>
</evidence>
<dbReference type="Proteomes" id="UP000243588">
    <property type="component" value="Unassembled WGS sequence"/>
</dbReference>
<dbReference type="InterPro" id="IPR001599">
    <property type="entry name" value="Macroglobln_a2"/>
</dbReference>
<dbReference type="Pfam" id="PF01835">
    <property type="entry name" value="MG2"/>
    <property type="match status" value="1"/>
</dbReference>
<dbReference type="GO" id="GO:0004866">
    <property type="term" value="F:endopeptidase inhibitor activity"/>
    <property type="evidence" value="ECO:0007669"/>
    <property type="project" value="InterPro"/>
</dbReference>
<proteinExistence type="inferred from homology"/>
<dbReference type="InterPro" id="IPR041246">
    <property type="entry name" value="Bact_MG10"/>
</dbReference>
<keyword evidence="3" id="KW-0675">Receptor</keyword>
<evidence type="ECO:0000259" key="2">
    <source>
        <dbReference type="SMART" id="SM01360"/>
    </source>
</evidence>
<dbReference type="Gene3D" id="1.50.10.20">
    <property type="match status" value="1"/>
</dbReference>
<evidence type="ECO:0000313" key="3">
    <source>
        <dbReference type="EMBL" id="SDH35273.1"/>
    </source>
</evidence>
<protein>
    <submittedName>
        <fullName evidence="3">TonB-dependent outer membrane receptor, SusC/RagA subfamily, signature region</fullName>
    </submittedName>
</protein>
<dbReference type="PANTHER" id="PTHR40094">
    <property type="entry name" value="ALPHA-2-MACROGLOBULIN HOMOLOG"/>
    <property type="match status" value="1"/>
</dbReference>
<dbReference type="RefSeq" id="WP_176770710.1">
    <property type="nucleotide sequence ID" value="NZ_FNDQ01000002.1"/>
</dbReference>
<comment type="similarity">
    <text evidence="1">Belongs to the protease inhibitor I39 (alpha-2-macroglobulin) family. Bacterial alpha-2-macroglobulin subfamily.</text>
</comment>
<name>A0A1G8BQ71_9FLAO</name>
<dbReference type="Pfam" id="PF00207">
    <property type="entry name" value="A2M"/>
    <property type="match status" value="1"/>
</dbReference>
<sequence>MILAPIVGFGQSSNPKIKALWESIAKKEQGYEVKSLAPEVKEVLDLSRKEKDYPSVLKALFYQAKIDIATKDDSEFNVNEVFQVFEKERKTATGVYAAMLDAYQGQLYAIYKSENSYKFRNRTEQETDSATDVRFMTLSQLEQRIDNFYSSALTLLEKNSTVLVKDWKDMFVYDKDSKVDFSNYTLYEAVRLDYASVLLNGLYGFVSQADQDLNRDKAYKLIDEVKREVANHKNVDLVIYTALFELDFRYDWTATAKNDKYKQLLKDYPLNLDLSKAYLQFLYRQFEQTSENSEFKVEGTEVIAYAQKALRLFSLSADKGQLKMFTDYQKLVTNPDLSVSTIQMLDVNETAPLNISYKNTDKVYVQVVKITEPVADYVFKYDVHEKEGYQYISTKDKVVDSYTIDVKKYDDYKVHSTRIALKPLTMGRYAIMTSTAPFDRLEKDKDVVSYTEVSVSANVIILGENKLRAYNRATGEPLMNKRIRVSNSISNKRDKNYWETVITTDSKGEHTLALDMQSSQRIYSIDGEDVFYRNYYYNPRKDKYSDDVESISSKLFTDRGIYRPGQTVYFKAILTEIKGLTEKVSTNVKYTVELVNTNNEVINSIDAISNEFGSLQGSFALPASGKLGNFYIRVKGIGGSKMFKVEEYKRPKFEVTMDRVTESFQLNEKVSVKGSAVAFSGANIDKAKVTYKVTRATLWPYLPWYRRMFMRYEKPELITQGETITDKDGKFVIDFTAIPANEKKDKDNPRTYRYVVNVEVTDVNGETHTESSSVTVGDRGVLLDLKVGANVTATDLETIKLNTTNLNGVDYPAKGEVAIYELKAPYPKRMLNTGLRSGNKEEAYTYDEFVKLFPYLPYAQELDQATWKEGAQVFKASFDTAQAKELNWKDAAKLASGTYIVKGFVYDKDGEKVSVDKQVTVVNTNEKNRQVYDLLDVQGGDGVYKVGDKVTYSLQSGEENTIVVVSVISKESVVTQKTLKVGKKAVKFEVPVKDENTISVYFSAVKHNFYQNDRRLISVNNEIGKLNIEVGSFRDKLAPGQKETWTLTISGLDKDKVLSEVLAGMYDASLDEFASNSFASSFYKRKKYYTNNDRFNFNNAFNNITYTSNAVGNYFSYESVYFGMPITLETFNIGFANTQRMMYRTMAKSADANYVMGESAVMAAPSTQKVRGKSEMSFGSGDANNSPLQIIDGVVAEEGVEVDRKNIVEMKVLSPEEATALYGVRGANGAVLITTKEGALAELGNVETRTNLNETAFFYPQLKTDKEGNIKLEFTMPEALTQWKFMALAHSKDLRTGYIEKKVRTQKDLMVVPNMPRFLRQGDEVVISNKTTNLSDKEVNGTVALLLFDAFTMEPIDASFVNDDKVKAIAIGKGESTVSTWTIKVPNGIQAVVYRVVAKAGDFSDGEESALPILSNRMMVTETMPIYVKEGQNKFFTLDKLKEGNSSTSDNFLLTFEMTTNPLWNAVFALPSLREYHSSNANGMFNKFYGNVVSTSIMNSNPRIKSVFDNWNSKGELVSRLEKNKELRNILIEETPWLMQAESEEEQMKRIALLFDLNKMQQERTESFDKLLEMQNADGGFPWFSGSNSNLYITQSIVEGFGNLKKMGMLNEEMGVAYKGMLDRAIQFVDQEQFKAYAKIKKTAVVDYNPINLHYLYVRSFFKDDFKMKEEYGVMLNYYLKNLEDSKLNVGLYSKAMRAVVAKRYGKNQLANTAIKSIMELSVDSDEMGMYWKENKPGWFWYDSPVETQVMIMEAYSEVVSKEDKALEEMKVWLLKNKQTTAWNSTKATTRAIYALLNIGKSWADSDKGIAVKVGGTPIDLTKDSQMGSGYVKQSWSKGEITPQLATVEVEKTSPGVAWGAMYWQYFDDLDKITAAHTGVKFNKQLFLRVNTDKGEVLRQITTDTPIKVGDKVAVRLEIVVDRDMDFVHIKDMRASGFEPTNVFSGYRWRGEFGYYEETRDASTNFFISRLNKGSYVFEYDLRANTAGFFSNGITTLQNMYAPEMSAHSEGIKVEIK</sequence>
<feature type="domain" description="Alpha-2-macroglobulin" evidence="2">
    <location>
        <begin position="1255"/>
        <end position="1345"/>
    </location>
</feature>
<gene>
    <name evidence="3" type="ORF">SAMN05421818_102179</name>
</gene>
<organism evidence="3 4">
    <name type="scientific">Myroides phaeus</name>
    <dbReference type="NCBI Taxonomy" id="702745"/>
    <lineage>
        <taxon>Bacteria</taxon>
        <taxon>Pseudomonadati</taxon>
        <taxon>Bacteroidota</taxon>
        <taxon>Flavobacteriia</taxon>
        <taxon>Flavobacteriales</taxon>
        <taxon>Flavobacteriaceae</taxon>
        <taxon>Myroides</taxon>
    </lineage>
</organism>
<dbReference type="Gene3D" id="2.60.40.1930">
    <property type="match status" value="1"/>
</dbReference>
<accession>A0A1G8BQ71</accession>
<dbReference type="EMBL" id="FNDQ01000002">
    <property type="protein sequence ID" value="SDH35273.1"/>
    <property type="molecule type" value="Genomic_DNA"/>
</dbReference>
<dbReference type="STRING" id="702745.SAMN05421818_102179"/>
<dbReference type="Pfam" id="PF17973">
    <property type="entry name" value="bMG10"/>
    <property type="match status" value="1"/>
</dbReference>
<dbReference type="InterPro" id="IPR051802">
    <property type="entry name" value="YfhM-like"/>
</dbReference>
<keyword evidence="4" id="KW-1185">Reference proteome</keyword>